<keyword evidence="3" id="KW-1185">Reference proteome</keyword>
<feature type="region of interest" description="Disordered" evidence="1">
    <location>
        <begin position="9"/>
        <end position="36"/>
    </location>
</feature>
<evidence type="ECO:0000256" key="1">
    <source>
        <dbReference type="SAM" id="MobiDB-lite"/>
    </source>
</evidence>
<name>A0A8B9QNZ0_APTOW</name>
<protein>
    <recommendedName>
        <fullName evidence="4">Epidermal differentiation protein</fullName>
    </recommendedName>
</protein>
<evidence type="ECO:0008006" key="4">
    <source>
        <dbReference type="Google" id="ProtNLM"/>
    </source>
</evidence>
<dbReference type="Proteomes" id="UP000694424">
    <property type="component" value="Unplaced"/>
</dbReference>
<sequence length="81" mass="8661">MCSRGCHEGGRAVCAEPSSSCHGSGYQGGKPSYGKPTQHVQQCCPVQTYAPPMQQGCVPVAKQCPSQQQKQVCKVPVRKIK</sequence>
<accession>A0A8B9QNZ0</accession>
<organism evidence="2 3">
    <name type="scientific">Apteryx owenii</name>
    <name type="common">Little spotted kiwi</name>
    <dbReference type="NCBI Taxonomy" id="8824"/>
    <lineage>
        <taxon>Eukaryota</taxon>
        <taxon>Metazoa</taxon>
        <taxon>Chordata</taxon>
        <taxon>Craniata</taxon>
        <taxon>Vertebrata</taxon>
        <taxon>Euteleostomi</taxon>
        <taxon>Archelosauria</taxon>
        <taxon>Archosauria</taxon>
        <taxon>Dinosauria</taxon>
        <taxon>Saurischia</taxon>
        <taxon>Theropoda</taxon>
        <taxon>Coelurosauria</taxon>
        <taxon>Aves</taxon>
        <taxon>Palaeognathae</taxon>
        <taxon>Apterygiformes</taxon>
        <taxon>Apterygidae</taxon>
        <taxon>Apteryx</taxon>
    </lineage>
</organism>
<dbReference type="AlphaFoldDB" id="A0A8B9QNZ0"/>
<reference evidence="2" key="2">
    <citation type="submission" date="2025-09" db="UniProtKB">
        <authorList>
            <consortium name="Ensembl"/>
        </authorList>
    </citation>
    <scope>IDENTIFICATION</scope>
</reference>
<dbReference type="Ensembl" id="ENSAOWT00000032667.1">
    <property type="protein sequence ID" value="ENSAOWP00000028845.1"/>
    <property type="gene ID" value="ENSAOWG00000019438.1"/>
</dbReference>
<evidence type="ECO:0000313" key="2">
    <source>
        <dbReference type="Ensembl" id="ENSAOWP00000028845.1"/>
    </source>
</evidence>
<proteinExistence type="predicted"/>
<reference evidence="2" key="1">
    <citation type="submission" date="2025-08" db="UniProtKB">
        <authorList>
            <consortium name="Ensembl"/>
        </authorList>
    </citation>
    <scope>IDENTIFICATION</scope>
</reference>
<evidence type="ECO:0000313" key="3">
    <source>
        <dbReference type="Proteomes" id="UP000694424"/>
    </source>
</evidence>